<evidence type="ECO:0000256" key="5">
    <source>
        <dbReference type="ARBA" id="ARBA00022692"/>
    </source>
</evidence>
<keyword evidence="7 8" id="KW-0472">Membrane</keyword>
<keyword evidence="10" id="KW-1185">Reference proteome</keyword>
<evidence type="ECO:0000256" key="6">
    <source>
        <dbReference type="ARBA" id="ARBA00022989"/>
    </source>
</evidence>
<feature type="transmembrane region" description="Helical" evidence="8">
    <location>
        <begin position="281"/>
        <end position="302"/>
    </location>
</feature>
<keyword evidence="4" id="KW-1003">Cell membrane</keyword>
<keyword evidence="6 8" id="KW-1133">Transmembrane helix</keyword>
<reference evidence="9" key="2">
    <citation type="submission" date="2020-09" db="EMBL/GenBank/DDBJ databases">
        <authorList>
            <person name="Sun Q."/>
            <person name="Ohkuma M."/>
        </authorList>
    </citation>
    <scope>NUCLEOTIDE SEQUENCE</scope>
    <source>
        <strain evidence="9">JCM 30078</strain>
    </source>
</reference>
<dbReference type="InterPro" id="IPR000522">
    <property type="entry name" value="ABC_transptr_permease_BtuC"/>
</dbReference>
<comment type="caution">
    <text evidence="9">The sequence shown here is derived from an EMBL/GenBank/DDBJ whole genome shotgun (WGS) entry which is preliminary data.</text>
</comment>
<evidence type="ECO:0000313" key="9">
    <source>
        <dbReference type="EMBL" id="GGJ86510.1"/>
    </source>
</evidence>
<organism evidence="9 10">
    <name type="scientific">Pseudomonas matsuisoli</name>
    <dbReference type="NCBI Taxonomy" id="1515666"/>
    <lineage>
        <taxon>Bacteria</taxon>
        <taxon>Pseudomonadati</taxon>
        <taxon>Pseudomonadota</taxon>
        <taxon>Gammaproteobacteria</taxon>
        <taxon>Pseudomonadales</taxon>
        <taxon>Pseudomonadaceae</taxon>
        <taxon>Pseudomonas</taxon>
    </lineage>
</organism>
<feature type="transmembrane region" description="Helical" evidence="8">
    <location>
        <begin position="158"/>
        <end position="185"/>
    </location>
</feature>
<dbReference type="GO" id="GO:0022857">
    <property type="term" value="F:transmembrane transporter activity"/>
    <property type="evidence" value="ECO:0007669"/>
    <property type="project" value="InterPro"/>
</dbReference>
<feature type="transmembrane region" description="Helical" evidence="8">
    <location>
        <begin position="67"/>
        <end position="86"/>
    </location>
</feature>
<dbReference type="Proteomes" id="UP000635983">
    <property type="component" value="Unassembled WGS sequence"/>
</dbReference>
<keyword evidence="5 8" id="KW-0812">Transmembrane</keyword>
<name>A0A917UUQ3_9PSED</name>
<dbReference type="AlphaFoldDB" id="A0A917UUQ3"/>
<gene>
    <name evidence="9" type="ORF">GCM10009304_10660</name>
</gene>
<dbReference type="GO" id="GO:0033214">
    <property type="term" value="P:siderophore-iron import into cell"/>
    <property type="evidence" value="ECO:0007669"/>
    <property type="project" value="TreeGrafter"/>
</dbReference>
<dbReference type="Gene3D" id="1.10.3470.10">
    <property type="entry name" value="ABC transporter involved in vitamin B12 uptake, BtuC"/>
    <property type="match status" value="1"/>
</dbReference>
<dbReference type="GO" id="GO:0005886">
    <property type="term" value="C:plasma membrane"/>
    <property type="evidence" value="ECO:0007669"/>
    <property type="project" value="UniProtKB-SubCell"/>
</dbReference>
<comment type="similarity">
    <text evidence="2">Belongs to the binding-protein-dependent transport system permease family. FecCD subfamily.</text>
</comment>
<evidence type="ECO:0000256" key="1">
    <source>
        <dbReference type="ARBA" id="ARBA00004651"/>
    </source>
</evidence>
<comment type="subcellular location">
    <subcellularLocation>
        <location evidence="1">Cell membrane</location>
        <topology evidence="1">Multi-pass membrane protein</topology>
    </subcellularLocation>
</comment>
<dbReference type="RefSeq" id="WP_229779223.1">
    <property type="nucleotide sequence ID" value="NZ_BMPO01000002.1"/>
</dbReference>
<accession>A0A917UUQ3</accession>
<sequence length="307" mass="33468">MALLAGMALLAIVGFMVIGVHGNWDFALQFRSGKLAVMLVVAYCVALSSVLFQTITHNRILTPTVMGFDSLFMLIQAIAIYAFYGAGGLNPTLTFIANVVIMTGCACLLFRWVSARDARSIHLLLLVGIVCSMLFRSLASFVIRLIDPNEFLVLQDRLFANFNTIDVALLPIAVAVIAAASMLFWRMRRDYDVMALGRDAAINLGVNYTRTLTLTLIGISILVSASTALVGPIAFFGLLVSNMAYQTIRTHQHTHIVLAAVLYAVLFLVGGQIVLEHLLSLNATISVIVEFLGGLLFLFLVLRRGAR</sequence>
<evidence type="ECO:0000256" key="8">
    <source>
        <dbReference type="SAM" id="Phobius"/>
    </source>
</evidence>
<dbReference type="PANTHER" id="PTHR30472">
    <property type="entry name" value="FERRIC ENTEROBACTIN TRANSPORT SYSTEM PERMEASE PROTEIN"/>
    <property type="match status" value="1"/>
</dbReference>
<reference evidence="9" key="1">
    <citation type="journal article" date="2014" name="Int. J. Syst. Evol. Microbiol.">
        <title>Complete genome sequence of Corynebacterium casei LMG S-19264T (=DSM 44701T), isolated from a smear-ripened cheese.</title>
        <authorList>
            <consortium name="US DOE Joint Genome Institute (JGI-PGF)"/>
            <person name="Walter F."/>
            <person name="Albersmeier A."/>
            <person name="Kalinowski J."/>
            <person name="Ruckert C."/>
        </authorList>
    </citation>
    <scope>NUCLEOTIDE SEQUENCE</scope>
    <source>
        <strain evidence="9">JCM 30078</strain>
    </source>
</reference>
<dbReference type="Pfam" id="PF01032">
    <property type="entry name" value="FecCD"/>
    <property type="match status" value="1"/>
</dbReference>
<feature type="transmembrane region" description="Helical" evidence="8">
    <location>
        <begin position="92"/>
        <end position="111"/>
    </location>
</feature>
<dbReference type="InterPro" id="IPR037294">
    <property type="entry name" value="ABC_BtuC-like"/>
</dbReference>
<feature type="transmembrane region" description="Helical" evidence="8">
    <location>
        <begin position="123"/>
        <end position="146"/>
    </location>
</feature>
<dbReference type="SUPFAM" id="SSF81345">
    <property type="entry name" value="ABC transporter involved in vitamin B12 uptake, BtuC"/>
    <property type="match status" value="1"/>
</dbReference>
<dbReference type="PANTHER" id="PTHR30472:SF19">
    <property type="entry name" value="PETROBACTIN IMPORT SYSTEM PERMEASE PROTEIN YCLO"/>
    <property type="match status" value="1"/>
</dbReference>
<evidence type="ECO:0000256" key="2">
    <source>
        <dbReference type="ARBA" id="ARBA00007935"/>
    </source>
</evidence>
<evidence type="ECO:0000256" key="7">
    <source>
        <dbReference type="ARBA" id="ARBA00023136"/>
    </source>
</evidence>
<keyword evidence="3" id="KW-0813">Transport</keyword>
<feature type="transmembrane region" description="Helical" evidence="8">
    <location>
        <begin position="35"/>
        <end position="55"/>
    </location>
</feature>
<evidence type="ECO:0000256" key="3">
    <source>
        <dbReference type="ARBA" id="ARBA00022448"/>
    </source>
</evidence>
<dbReference type="EMBL" id="BMPO01000002">
    <property type="protein sequence ID" value="GGJ86510.1"/>
    <property type="molecule type" value="Genomic_DNA"/>
</dbReference>
<proteinExistence type="inferred from homology"/>
<feature type="transmembrane region" description="Helical" evidence="8">
    <location>
        <begin position="257"/>
        <end position="275"/>
    </location>
</feature>
<evidence type="ECO:0000256" key="4">
    <source>
        <dbReference type="ARBA" id="ARBA00022475"/>
    </source>
</evidence>
<protein>
    <submittedName>
        <fullName evidence="9">Enterobactin ABC transporter permease</fullName>
    </submittedName>
</protein>
<evidence type="ECO:0000313" key="10">
    <source>
        <dbReference type="Proteomes" id="UP000635983"/>
    </source>
</evidence>